<evidence type="ECO:0000313" key="4">
    <source>
        <dbReference type="EMBL" id="BCE63013.1"/>
    </source>
</evidence>
<dbReference type="EMBL" id="AP023096">
    <property type="protein sequence ID" value="BCE63013.1"/>
    <property type="molecule type" value="Genomic_DNA"/>
</dbReference>
<dbReference type="EMBL" id="AP023091">
    <property type="protein sequence ID" value="BCE19153.1"/>
    <property type="molecule type" value="Genomic_DNA"/>
</dbReference>
<name>A0A810AJK3_9BRAD</name>
<reference evidence="4" key="4">
    <citation type="submission" date="2020-05" db="EMBL/GenBank/DDBJ databases">
        <title>Complete genome sequence of Bradyrhizobium diazoefficiens XF6 isolated from soybean nodule.</title>
        <authorList>
            <person name="Noda R."/>
            <person name="Kakizaki K."/>
            <person name="Minamisawa K."/>
        </authorList>
    </citation>
    <scope>NUCLEOTIDE SEQUENCE</scope>
    <source>
        <strain evidence="4">XF6</strain>
    </source>
</reference>
<dbReference type="AlphaFoldDB" id="A0A810AJK3"/>
<accession>A0A810AJK3</accession>
<evidence type="ECO:0000313" key="3">
    <source>
        <dbReference type="EMBL" id="BCE54285.1"/>
    </source>
</evidence>
<dbReference type="EMBL" id="AP023094">
    <property type="protein sequence ID" value="BCE45407.1"/>
    <property type="molecule type" value="Genomic_DNA"/>
</dbReference>
<gene>
    <name evidence="1" type="ORF">XF1B_18340</name>
    <name evidence="2" type="ORF">XF4B_17560</name>
    <name evidence="3" type="ORF">XF5B_17970</name>
    <name evidence="4" type="ORF">XF6B_18120</name>
</gene>
<reference evidence="3" key="3">
    <citation type="submission" date="2020-05" db="EMBL/GenBank/DDBJ databases">
        <title>Complete genome sequence of Bradyrhizobium diazoefficiens XF5 isolated from soybean nodule.</title>
        <authorList>
            <person name="Noda R."/>
            <person name="Kakizaki K."/>
            <person name="Minamisawa K."/>
        </authorList>
    </citation>
    <scope>NUCLEOTIDE SEQUENCE</scope>
    <source>
        <strain evidence="3">XF5</strain>
    </source>
</reference>
<dbReference type="EMBL" id="AP023095">
    <property type="protein sequence ID" value="BCE54285.1"/>
    <property type="molecule type" value="Genomic_DNA"/>
</dbReference>
<evidence type="ECO:0000313" key="2">
    <source>
        <dbReference type="EMBL" id="BCE45407.1"/>
    </source>
</evidence>
<organism evidence="4">
    <name type="scientific">Bradyrhizobium diazoefficiens</name>
    <dbReference type="NCBI Taxonomy" id="1355477"/>
    <lineage>
        <taxon>Bacteria</taxon>
        <taxon>Pseudomonadati</taxon>
        <taxon>Pseudomonadota</taxon>
        <taxon>Alphaproteobacteria</taxon>
        <taxon>Hyphomicrobiales</taxon>
        <taxon>Nitrobacteraceae</taxon>
        <taxon>Bradyrhizobium</taxon>
    </lineage>
</organism>
<reference evidence="2" key="2">
    <citation type="submission" date="2020-05" db="EMBL/GenBank/DDBJ databases">
        <title>Complete genome sequence of Bradyrhizobium diazoefficiens XF4 isolated from soybean nodule.</title>
        <authorList>
            <person name="Noda R."/>
            <person name="Kakizaki K."/>
            <person name="Minamisawa K."/>
        </authorList>
    </citation>
    <scope>NUCLEOTIDE SEQUENCE</scope>
    <source>
        <strain evidence="2">XF4</strain>
    </source>
</reference>
<proteinExistence type="predicted"/>
<protein>
    <submittedName>
        <fullName evidence="4">Uncharacterized protein</fullName>
    </submittedName>
</protein>
<reference evidence="1" key="1">
    <citation type="submission" date="2020-05" db="EMBL/GenBank/DDBJ databases">
        <title>Complete genome sequence of Bradyrhizobium diazoefficiens XF1 isolated from soybean nodule.</title>
        <authorList>
            <person name="Noda R."/>
            <person name="Kakizaki K."/>
            <person name="Minamisawa K."/>
        </authorList>
    </citation>
    <scope>NUCLEOTIDE SEQUENCE</scope>
    <source>
        <strain evidence="1">XF1</strain>
    </source>
</reference>
<evidence type="ECO:0000313" key="1">
    <source>
        <dbReference type="EMBL" id="BCE19153.1"/>
    </source>
</evidence>
<sequence>MNQWRSDGLPLLLAELQGILDQRLFGKPGSNARLSVLYEPMPQSEKTTYIAPDGALGGPSLEECRPEPLNKRRIVGINRIHAASCENQICMAERQRRRIQRRSTAFTVRSRRIWLPARPHDGSRLRSRCIRLIGADLHEHGSGQDSDLAQLPLKGRRLCRRVGWRGILRVHAIRLLPPPIH</sequence>